<accession>A0ABU2KCM0</accession>
<evidence type="ECO:0000313" key="1">
    <source>
        <dbReference type="EMBL" id="MDT0277945.1"/>
    </source>
</evidence>
<gene>
    <name evidence="1" type="ORF">RM425_18755</name>
</gene>
<evidence type="ECO:0000313" key="2">
    <source>
        <dbReference type="Proteomes" id="UP001183222"/>
    </source>
</evidence>
<dbReference type="RefSeq" id="WP_311346746.1">
    <property type="nucleotide sequence ID" value="NZ_JAVREI010000018.1"/>
</dbReference>
<protein>
    <submittedName>
        <fullName evidence="1">Uncharacterized protein</fullName>
    </submittedName>
</protein>
<comment type="caution">
    <text evidence="1">The sequence shown here is derived from an EMBL/GenBank/DDBJ whole genome shotgun (WGS) entry which is preliminary data.</text>
</comment>
<proteinExistence type="predicted"/>
<dbReference type="Proteomes" id="UP001183222">
    <property type="component" value="Unassembled WGS sequence"/>
</dbReference>
<dbReference type="EMBL" id="JAVREI010000018">
    <property type="protein sequence ID" value="MDT0277945.1"/>
    <property type="molecule type" value="Genomic_DNA"/>
</dbReference>
<reference evidence="2" key="1">
    <citation type="submission" date="2023-07" db="EMBL/GenBank/DDBJ databases">
        <title>30 novel species of actinomycetes from the DSMZ collection.</title>
        <authorList>
            <person name="Nouioui I."/>
        </authorList>
    </citation>
    <scope>NUCLEOTIDE SEQUENCE [LARGE SCALE GENOMIC DNA]</scope>
    <source>
        <strain evidence="2">DSM 46792</strain>
    </source>
</reference>
<organism evidence="1 2">
    <name type="scientific">Blastococcus goldschmidtiae</name>
    <dbReference type="NCBI Taxonomy" id="3075546"/>
    <lineage>
        <taxon>Bacteria</taxon>
        <taxon>Bacillati</taxon>
        <taxon>Actinomycetota</taxon>
        <taxon>Actinomycetes</taxon>
        <taxon>Geodermatophilales</taxon>
        <taxon>Geodermatophilaceae</taxon>
        <taxon>Blastococcus</taxon>
    </lineage>
</organism>
<keyword evidence="2" id="KW-1185">Reference proteome</keyword>
<name>A0ABU2KCM0_9ACTN</name>
<sequence>MGDIDGTTRAGLGTAWIDRAGTPYPESFTGPSLRAASLTDLAGQLS</sequence>